<comment type="caution">
    <text evidence="2">The sequence shown here is derived from an EMBL/GenBank/DDBJ whole genome shotgun (WGS) entry which is preliminary data.</text>
</comment>
<evidence type="ECO:0008006" key="4">
    <source>
        <dbReference type="Google" id="ProtNLM"/>
    </source>
</evidence>
<dbReference type="EMBL" id="JACSPV010000071">
    <property type="protein sequence ID" value="MBD8007619.1"/>
    <property type="molecule type" value="Genomic_DNA"/>
</dbReference>
<feature type="chain" id="PRO_5046736596" description="DUF5626 domain-containing protein" evidence="1">
    <location>
        <begin position="22"/>
        <end position="135"/>
    </location>
</feature>
<evidence type="ECO:0000256" key="1">
    <source>
        <dbReference type="SAM" id="SignalP"/>
    </source>
</evidence>
<feature type="signal peptide" evidence="1">
    <location>
        <begin position="1"/>
        <end position="21"/>
    </location>
</feature>
<keyword evidence="1" id="KW-0732">Signal</keyword>
<evidence type="ECO:0000313" key="2">
    <source>
        <dbReference type="EMBL" id="MBD8007619.1"/>
    </source>
</evidence>
<evidence type="ECO:0000313" key="3">
    <source>
        <dbReference type="Proteomes" id="UP000648182"/>
    </source>
</evidence>
<sequence>MRTLKKGKLLLVGVLSLGMLGYTGEETYAQEVKTFTNFQVTYSGAEKFTPYSLRKSNTKAVVNLKNDTGTAWITATMKNSEGAYRGGTNVQRGKRATFATKNAKVNYKYKLGLRKTNNTGGGKVTIKGSWSSSGG</sequence>
<proteinExistence type="predicted"/>
<dbReference type="Proteomes" id="UP000648182">
    <property type="component" value="Unassembled WGS sequence"/>
</dbReference>
<reference evidence="2 3" key="1">
    <citation type="submission" date="2020-08" db="EMBL/GenBank/DDBJ databases">
        <title>A Genomic Blueprint of the Chicken Gut Microbiome.</title>
        <authorList>
            <person name="Gilroy R."/>
            <person name="Ravi A."/>
            <person name="Getino M."/>
            <person name="Pursley I."/>
            <person name="Horton D.L."/>
            <person name="Alikhan N.-F."/>
            <person name="Baker D."/>
            <person name="Gharbi K."/>
            <person name="Hall N."/>
            <person name="Watson M."/>
            <person name="Adriaenssens E.M."/>
            <person name="Foster-Nyarko E."/>
            <person name="Jarju S."/>
            <person name="Secka A."/>
            <person name="Antonio M."/>
            <person name="Oren A."/>
            <person name="Chaudhuri R."/>
            <person name="La Ragione R.M."/>
            <person name="Hildebrand F."/>
            <person name="Pallen M.J."/>
        </authorList>
    </citation>
    <scope>NUCLEOTIDE SEQUENCE [LARGE SCALE GENOMIC DNA]</scope>
    <source>
        <strain evidence="2 3">Sa1BUA2</strain>
    </source>
</reference>
<accession>A0ABR8VS67</accession>
<protein>
    <recommendedName>
        <fullName evidence="4">DUF5626 domain-containing protein</fullName>
    </recommendedName>
</protein>
<gene>
    <name evidence="2" type="ORF">H9631_21485</name>
</gene>
<keyword evidence="3" id="KW-1185">Reference proteome</keyword>
<dbReference type="RefSeq" id="WP_191816405.1">
    <property type="nucleotide sequence ID" value="NZ_JACSPV010000071.1"/>
</dbReference>
<organism evidence="2 3">
    <name type="scientific">Bacillus norwichensis</name>
    <dbReference type="NCBI Taxonomy" id="2762217"/>
    <lineage>
        <taxon>Bacteria</taxon>
        <taxon>Bacillati</taxon>
        <taxon>Bacillota</taxon>
        <taxon>Bacilli</taxon>
        <taxon>Bacillales</taxon>
        <taxon>Bacillaceae</taxon>
        <taxon>Bacillus</taxon>
    </lineage>
</organism>
<name>A0ABR8VS67_9BACI</name>